<evidence type="ECO:0000256" key="1">
    <source>
        <dbReference type="SAM" id="MobiDB-lite"/>
    </source>
</evidence>
<gene>
    <name evidence="2" type="ORF">DPMN_081570</name>
</gene>
<proteinExistence type="predicted"/>
<dbReference type="EMBL" id="JAIWYP010000016">
    <property type="protein sequence ID" value="KAH3694131.1"/>
    <property type="molecule type" value="Genomic_DNA"/>
</dbReference>
<name>A0A9D4B9C0_DREPO</name>
<evidence type="ECO:0000313" key="2">
    <source>
        <dbReference type="EMBL" id="KAH3694131.1"/>
    </source>
</evidence>
<dbReference type="AlphaFoldDB" id="A0A9D4B9C0"/>
<reference evidence="2" key="1">
    <citation type="journal article" date="2019" name="bioRxiv">
        <title>The Genome of the Zebra Mussel, Dreissena polymorpha: A Resource for Invasive Species Research.</title>
        <authorList>
            <person name="McCartney M.A."/>
            <person name="Auch B."/>
            <person name="Kono T."/>
            <person name="Mallez S."/>
            <person name="Zhang Y."/>
            <person name="Obille A."/>
            <person name="Becker A."/>
            <person name="Abrahante J.E."/>
            <person name="Garbe J."/>
            <person name="Badalamenti J.P."/>
            <person name="Herman A."/>
            <person name="Mangelson H."/>
            <person name="Liachko I."/>
            <person name="Sullivan S."/>
            <person name="Sone E.D."/>
            <person name="Koren S."/>
            <person name="Silverstein K.A.T."/>
            <person name="Beckman K.B."/>
            <person name="Gohl D.M."/>
        </authorList>
    </citation>
    <scope>NUCLEOTIDE SEQUENCE</scope>
    <source>
        <strain evidence="2">Duluth1</strain>
        <tissue evidence="2">Whole animal</tissue>
    </source>
</reference>
<sequence length="70" mass="7751">MAEFNVHQTSNRVNKPQLQTSTTTEPCRGGDRKYCPTDSPKPGCTIDLASPLCNQTMYCILRKSSAMCSH</sequence>
<evidence type="ECO:0000313" key="3">
    <source>
        <dbReference type="Proteomes" id="UP000828390"/>
    </source>
</evidence>
<dbReference type="Proteomes" id="UP000828390">
    <property type="component" value="Unassembled WGS sequence"/>
</dbReference>
<accession>A0A9D4B9C0</accession>
<feature type="compositionally biased region" description="Polar residues" evidence="1">
    <location>
        <begin position="1"/>
        <end position="25"/>
    </location>
</feature>
<comment type="caution">
    <text evidence="2">The sequence shown here is derived from an EMBL/GenBank/DDBJ whole genome shotgun (WGS) entry which is preliminary data.</text>
</comment>
<keyword evidence="3" id="KW-1185">Reference proteome</keyword>
<feature type="region of interest" description="Disordered" evidence="1">
    <location>
        <begin position="1"/>
        <end position="29"/>
    </location>
</feature>
<protein>
    <submittedName>
        <fullName evidence="2">Uncharacterized protein</fullName>
    </submittedName>
</protein>
<organism evidence="2 3">
    <name type="scientific">Dreissena polymorpha</name>
    <name type="common">Zebra mussel</name>
    <name type="synonym">Mytilus polymorpha</name>
    <dbReference type="NCBI Taxonomy" id="45954"/>
    <lineage>
        <taxon>Eukaryota</taxon>
        <taxon>Metazoa</taxon>
        <taxon>Spiralia</taxon>
        <taxon>Lophotrochozoa</taxon>
        <taxon>Mollusca</taxon>
        <taxon>Bivalvia</taxon>
        <taxon>Autobranchia</taxon>
        <taxon>Heteroconchia</taxon>
        <taxon>Euheterodonta</taxon>
        <taxon>Imparidentia</taxon>
        <taxon>Neoheterodontei</taxon>
        <taxon>Myida</taxon>
        <taxon>Dreissenoidea</taxon>
        <taxon>Dreissenidae</taxon>
        <taxon>Dreissena</taxon>
    </lineage>
</organism>
<reference evidence="2" key="2">
    <citation type="submission" date="2020-11" db="EMBL/GenBank/DDBJ databases">
        <authorList>
            <person name="McCartney M.A."/>
            <person name="Auch B."/>
            <person name="Kono T."/>
            <person name="Mallez S."/>
            <person name="Becker A."/>
            <person name="Gohl D.M."/>
            <person name="Silverstein K.A.T."/>
            <person name="Koren S."/>
            <person name="Bechman K.B."/>
            <person name="Herman A."/>
            <person name="Abrahante J.E."/>
            <person name="Garbe J."/>
        </authorList>
    </citation>
    <scope>NUCLEOTIDE SEQUENCE</scope>
    <source>
        <strain evidence="2">Duluth1</strain>
        <tissue evidence="2">Whole animal</tissue>
    </source>
</reference>